<feature type="signal peptide" evidence="3">
    <location>
        <begin position="1"/>
        <end position="18"/>
    </location>
</feature>
<keyword evidence="1" id="KW-0175">Coiled coil</keyword>
<evidence type="ECO:0000256" key="2">
    <source>
        <dbReference type="SAM" id="Phobius"/>
    </source>
</evidence>
<dbReference type="SUPFAM" id="SSF48452">
    <property type="entry name" value="TPR-like"/>
    <property type="match status" value="1"/>
</dbReference>
<protein>
    <recommendedName>
        <fullName evidence="6">Tetratricopeptide repeat protein</fullName>
    </recommendedName>
</protein>
<name>A0ABY1R8W7_9FLAO</name>
<feature type="transmembrane region" description="Helical" evidence="2">
    <location>
        <begin position="338"/>
        <end position="358"/>
    </location>
</feature>
<dbReference type="RefSeq" id="WP_283417561.1">
    <property type="nucleotide sequence ID" value="NZ_FXUO01000007.1"/>
</dbReference>
<keyword evidence="5" id="KW-1185">Reference proteome</keyword>
<comment type="caution">
    <text evidence="4">The sequence shown here is derived from an EMBL/GenBank/DDBJ whole genome shotgun (WGS) entry which is preliminary data.</text>
</comment>
<evidence type="ECO:0000313" key="5">
    <source>
        <dbReference type="Proteomes" id="UP001158050"/>
    </source>
</evidence>
<sequence length="378" mass="43555">MKRIICIIMLFLSFLVAARSSDPKDDLSKAENLMLLDPAASCKIAEKIYKNKDLNHKQKLLCLFILTNTSNILQKPLDVIKYGNEALENADNSGDKIIKIKILGIVGNTYQSLQLNEKTRVYLDQAESLLSSAKASDSLNLVKGNIYYLKGMNYFYSLDSDIALSYFNKAINQYLLSKNSLAEINIKLAYLNKAYALIQQKQLHQAAENLKLASVNIYETSRPYPPQFAELQEIFIEMGKAKILSLQKKPDLSNEILFRILNLRKNQPARDDIENEIYQLLADNYLQKSDIKQYNYYNTMYNNRVKESNREAAKLVNQLILEEDKRNDSEKESIGKKYAIWILVTSVFFSGLIIFLLIETIRKEQKRKLLKNEAFKNI</sequence>
<keyword evidence="2" id="KW-1133">Transmembrane helix</keyword>
<dbReference type="InterPro" id="IPR011990">
    <property type="entry name" value="TPR-like_helical_dom_sf"/>
</dbReference>
<accession>A0ABY1R8W7</accession>
<proteinExistence type="predicted"/>
<evidence type="ECO:0000256" key="1">
    <source>
        <dbReference type="SAM" id="Coils"/>
    </source>
</evidence>
<evidence type="ECO:0000256" key="3">
    <source>
        <dbReference type="SAM" id="SignalP"/>
    </source>
</evidence>
<dbReference type="Proteomes" id="UP001158050">
    <property type="component" value="Unassembled WGS sequence"/>
</dbReference>
<keyword evidence="3" id="KW-0732">Signal</keyword>
<evidence type="ECO:0000313" key="4">
    <source>
        <dbReference type="EMBL" id="SMP95501.1"/>
    </source>
</evidence>
<reference evidence="4 5" key="1">
    <citation type="submission" date="2017-05" db="EMBL/GenBank/DDBJ databases">
        <authorList>
            <person name="Varghese N."/>
            <person name="Submissions S."/>
        </authorList>
    </citation>
    <scope>NUCLEOTIDE SEQUENCE [LARGE SCALE GENOMIC DNA]</scope>
    <source>
        <strain evidence="4 5">DSM 18015</strain>
    </source>
</reference>
<evidence type="ECO:0008006" key="6">
    <source>
        <dbReference type="Google" id="ProtNLM"/>
    </source>
</evidence>
<organism evidence="4 5">
    <name type="scientific">Epilithonimonas pallida</name>
    <dbReference type="NCBI Taxonomy" id="373671"/>
    <lineage>
        <taxon>Bacteria</taxon>
        <taxon>Pseudomonadati</taxon>
        <taxon>Bacteroidota</taxon>
        <taxon>Flavobacteriia</taxon>
        <taxon>Flavobacteriales</taxon>
        <taxon>Weeksellaceae</taxon>
        <taxon>Chryseobacterium group</taxon>
        <taxon>Epilithonimonas</taxon>
    </lineage>
</organism>
<feature type="chain" id="PRO_5047035759" description="Tetratricopeptide repeat protein" evidence="3">
    <location>
        <begin position="19"/>
        <end position="378"/>
    </location>
</feature>
<gene>
    <name evidence="4" type="ORF">SAMN05421679_107160</name>
</gene>
<feature type="coiled-coil region" evidence="1">
    <location>
        <begin position="298"/>
        <end position="332"/>
    </location>
</feature>
<keyword evidence="2" id="KW-0472">Membrane</keyword>
<dbReference type="EMBL" id="FXUO01000007">
    <property type="protein sequence ID" value="SMP95501.1"/>
    <property type="molecule type" value="Genomic_DNA"/>
</dbReference>
<dbReference type="Gene3D" id="1.25.40.10">
    <property type="entry name" value="Tetratricopeptide repeat domain"/>
    <property type="match status" value="1"/>
</dbReference>
<keyword evidence="2" id="KW-0812">Transmembrane</keyword>